<dbReference type="EMBL" id="BNJJ01000036">
    <property type="protein sequence ID" value="GHO89411.1"/>
    <property type="molecule type" value="Genomic_DNA"/>
</dbReference>
<evidence type="ECO:0000313" key="1">
    <source>
        <dbReference type="EMBL" id="GHO89411.1"/>
    </source>
</evidence>
<accession>A0ABQ3VVS5</accession>
<sequence length="55" mass="6220">MTDSTQIPAEQHRQPYPNAGKLGLYHLVIPEPEPWQARPAIVLKNEGELTLTRTL</sequence>
<proteinExistence type="predicted"/>
<dbReference type="Proteomes" id="UP000635565">
    <property type="component" value="Unassembled WGS sequence"/>
</dbReference>
<gene>
    <name evidence="1" type="ORF">KSZ_74170</name>
</gene>
<evidence type="ECO:0000313" key="2">
    <source>
        <dbReference type="Proteomes" id="UP000635565"/>
    </source>
</evidence>
<keyword evidence="2" id="KW-1185">Reference proteome</keyword>
<comment type="caution">
    <text evidence="1">The sequence shown here is derived from an EMBL/GenBank/DDBJ whole genome shotgun (WGS) entry which is preliminary data.</text>
</comment>
<organism evidence="1 2">
    <name type="scientific">Dictyobacter formicarum</name>
    <dbReference type="NCBI Taxonomy" id="2778368"/>
    <lineage>
        <taxon>Bacteria</taxon>
        <taxon>Bacillati</taxon>
        <taxon>Chloroflexota</taxon>
        <taxon>Ktedonobacteria</taxon>
        <taxon>Ktedonobacterales</taxon>
        <taxon>Dictyobacteraceae</taxon>
        <taxon>Dictyobacter</taxon>
    </lineage>
</organism>
<protein>
    <submittedName>
        <fullName evidence="1">Uncharacterized protein</fullName>
    </submittedName>
</protein>
<name>A0ABQ3VVS5_9CHLR</name>
<reference evidence="1 2" key="1">
    <citation type="journal article" date="2021" name="Int. J. Syst. Evol. Microbiol.">
        <title>Reticulibacter mediterranei gen. nov., sp. nov., within the new family Reticulibacteraceae fam. nov., and Ktedonospora formicarum gen. nov., sp. nov., Ktedonobacter robiniae sp. nov., Dictyobacter formicarum sp. nov. and Dictyobacter arantiisoli sp. nov., belonging to the class Ktedonobacteria.</title>
        <authorList>
            <person name="Yabe S."/>
            <person name="Zheng Y."/>
            <person name="Wang C.M."/>
            <person name="Sakai Y."/>
            <person name="Abe K."/>
            <person name="Yokota A."/>
            <person name="Donadio S."/>
            <person name="Cavaletti L."/>
            <person name="Monciardini P."/>
        </authorList>
    </citation>
    <scope>NUCLEOTIDE SEQUENCE [LARGE SCALE GENOMIC DNA]</scope>
    <source>
        <strain evidence="1 2">SOSP1-9</strain>
    </source>
</reference>